<dbReference type="EC" id="2.3.1.176" evidence="2"/>
<evidence type="ECO:0000259" key="10">
    <source>
        <dbReference type="Pfam" id="PF00108"/>
    </source>
</evidence>
<evidence type="ECO:0000313" key="12">
    <source>
        <dbReference type="EMBL" id="GFN80170.1"/>
    </source>
</evidence>
<protein>
    <recommendedName>
        <fullName evidence="2">propanoyl-CoA C-acyltransferase</fullName>
        <ecNumber evidence="2">2.3.1.176</ecNumber>
    </recommendedName>
    <alternativeName>
        <fullName evidence="8">Propanoyl-CoA C-acyltransferase</fullName>
    </alternativeName>
</protein>
<dbReference type="PANTHER" id="PTHR42870">
    <property type="entry name" value="ACETYL-COA C-ACETYLTRANSFERASE"/>
    <property type="match status" value="1"/>
</dbReference>
<dbReference type="GO" id="GO:0006869">
    <property type="term" value="P:lipid transport"/>
    <property type="evidence" value="ECO:0007669"/>
    <property type="project" value="UniProtKB-KW"/>
</dbReference>
<proteinExistence type="predicted"/>
<keyword evidence="6" id="KW-0446">Lipid-binding</keyword>
<organism evidence="12 13">
    <name type="scientific">Plakobranchus ocellatus</name>
    <dbReference type="NCBI Taxonomy" id="259542"/>
    <lineage>
        <taxon>Eukaryota</taxon>
        <taxon>Metazoa</taxon>
        <taxon>Spiralia</taxon>
        <taxon>Lophotrochozoa</taxon>
        <taxon>Mollusca</taxon>
        <taxon>Gastropoda</taxon>
        <taxon>Heterobranchia</taxon>
        <taxon>Euthyneura</taxon>
        <taxon>Panpulmonata</taxon>
        <taxon>Sacoglossa</taxon>
        <taxon>Placobranchoidea</taxon>
        <taxon>Plakobranchidae</taxon>
        <taxon>Plakobranchus</taxon>
    </lineage>
</organism>
<evidence type="ECO:0000259" key="11">
    <source>
        <dbReference type="Pfam" id="PF22691"/>
    </source>
</evidence>
<dbReference type="InterPro" id="IPR020616">
    <property type="entry name" value="Thiolase_N"/>
</dbReference>
<keyword evidence="5" id="KW-0445">Lipid transport</keyword>
<dbReference type="AlphaFoldDB" id="A0AAV3YCR5"/>
<evidence type="ECO:0000313" key="13">
    <source>
        <dbReference type="Proteomes" id="UP000735302"/>
    </source>
</evidence>
<feature type="domain" description="Thiolase C-terminal" evidence="11">
    <location>
        <begin position="271"/>
        <end position="387"/>
    </location>
</feature>
<keyword evidence="3" id="KW-0813">Transport</keyword>
<dbReference type="GO" id="GO:0008289">
    <property type="term" value="F:lipid binding"/>
    <property type="evidence" value="ECO:0007669"/>
    <property type="project" value="UniProtKB-KW"/>
</dbReference>
<evidence type="ECO:0000256" key="8">
    <source>
        <dbReference type="ARBA" id="ARBA00032316"/>
    </source>
</evidence>
<evidence type="ECO:0000256" key="5">
    <source>
        <dbReference type="ARBA" id="ARBA00023055"/>
    </source>
</evidence>
<sequence>MAMPRKRVFVIGVGMTKFEKPGRRQNFDYPQMALEAGTKALKDAGVTYEQIEQACCGYVYGDTCCGQRALYQMGFTGIPIYNVNNACSTGATALYMAKNIISTGMADCVMAIGFEKMERGSITNKYKDRTNPMDKHQETTTKLRGSDKAPYAPQMFGNAGRDHMEKYGTKPEHFAKIAYKNHKHSVNNPYSQFQDEYTMEEILNSQMIHYPLTKLQCCPTSDGSACAILASEEFVRKYRLEAQAVEIVAMEMRTDEPSVFSGENCMKVVGYDMTKNTAELVFKKAGLTPDDVQVVELHDCFSANELITYEALGLCPEGGAAAFIDRGDNTYGGKYVINPSGGLISKGHPLGATGLAQCSELTWQLRGQAEKRQVSEVKACLQHNLGVGGAVVVGIYRLGFPEAVKNRLNGGFGGTVACESSLRSAGNLLLRARAPPLAPWPDRGPKSLRSPFVVCYIQKPNQNKTDL</sequence>
<dbReference type="FunFam" id="3.40.47.10:FF:000016">
    <property type="entry name" value="Non-specific lipid-transfer protein"/>
    <property type="match status" value="1"/>
</dbReference>
<dbReference type="InterPro" id="IPR020613">
    <property type="entry name" value="Thiolase_CS"/>
</dbReference>
<feature type="region of interest" description="Disordered" evidence="9">
    <location>
        <begin position="125"/>
        <end position="147"/>
    </location>
</feature>
<dbReference type="Pfam" id="PF22691">
    <property type="entry name" value="Thiolase_C_1"/>
    <property type="match status" value="1"/>
</dbReference>
<comment type="caution">
    <text evidence="12">The sequence shown here is derived from an EMBL/GenBank/DDBJ whole genome shotgun (WGS) entry which is preliminary data.</text>
</comment>
<dbReference type="EMBL" id="BLXT01000801">
    <property type="protein sequence ID" value="GFN80170.1"/>
    <property type="molecule type" value="Genomic_DNA"/>
</dbReference>
<gene>
    <name evidence="12" type="ORF">PoB_000667600</name>
</gene>
<dbReference type="InterPro" id="IPR016039">
    <property type="entry name" value="Thiolase-like"/>
</dbReference>
<keyword evidence="7" id="KW-0576">Peroxisome</keyword>
<feature type="domain" description="Thiolase N-terminal" evidence="10">
    <location>
        <begin position="8"/>
        <end position="233"/>
    </location>
</feature>
<keyword evidence="4" id="KW-0808">Transferase</keyword>
<dbReference type="NCBIfam" id="NF006102">
    <property type="entry name" value="PRK08256.1"/>
    <property type="match status" value="1"/>
</dbReference>
<dbReference type="GO" id="GO:0005777">
    <property type="term" value="C:peroxisome"/>
    <property type="evidence" value="ECO:0007669"/>
    <property type="project" value="UniProtKB-SubCell"/>
</dbReference>
<evidence type="ECO:0000256" key="2">
    <source>
        <dbReference type="ARBA" id="ARBA00012352"/>
    </source>
</evidence>
<comment type="subcellular location">
    <subcellularLocation>
        <location evidence="1">Peroxisome</location>
    </subcellularLocation>
</comment>
<dbReference type="Pfam" id="PF00108">
    <property type="entry name" value="Thiolase_N"/>
    <property type="match status" value="1"/>
</dbReference>
<reference evidence="12 13" key="1">
    <citation type="journal article" date="2021" name="Elife">
        <title>Chloroplast acquisition without the gene transfer in kleptoplastic sea slugs, Plakobranchus ocellatus.</title>
        <authorList>
            <person name="Maeda T."/>
            <person name="Takahashi S."/>
            <person name="Yoshida T."/>
            <person name="Shimamura S."/>
            <person name="Takaki Y."/>
            <person name="Nagai Y."/>
            <person name="Toyoda A."/>
            <person name="Suzuki Y."/>
            <person name="Arimoto A."/>
            <person name="Ishii H."/>
            <person name="Satoh N."/>
            <person name="Nishiyama T."/>
            <person name="Hasebe M."/>
            <person name="Maruyama T."/>
            <person name="Minagawa J."/>
            <person name="Obokata J."/>
            <person name="Shigenobu S."/>
        </authorList>
    </citation>
    <scope>NUCLEOTIDE SEQUENCE [LARGE SCALE GENOMIC DNA]</scope>
</reference>
<evidence type="ECO:0000256" key="4">
    <source>
        <dbReference type="ARBA" id="ARBA00022679"/>
    </source>
</evidence>
<dbReference type="SUPFAM" id="SSF53901">
    <property type="entry name" value="Thiolase-like"/>
    <property type="match status" value="2"/>
</dbReference>
<evidence type="ECO:0000256" key="9">
    <source>
        <dbReference type="SAM" id="MobiDB-lite"/>
    </source>
</evidence>
<dbReference type="CDD" id="cd00829">
    <property type="entry name" value="SCP-x_thiolase"/>
    <property type="match status" value="1"/>
</dbReference>
<name>A0AAV3YCR5_9GAST</name>
<dbReference type="PANTHER" id="PTHR42870:SF1">
    <property type="entry name" value="NON-SPECIFIC LIPID-TRANSFER PROTEIN-LIKE 2"/>
    <property type="match status" value="1"/>
</dbReference>
<evidence type="ECO:0000256" key="7">
    <source>
        <dbReference type="ARBA" id="ARBA00023140"/>
    </source>
</evidence>
<dbReference type="InterPro" id="IPR055140">
    <property type="entry name" value="Thiolase_C_2"/>
</dbReference>
<accession>A0AAV3YCR5</accession>
<evidence type="ECO:0000256" key="3">
    <source>
        <dbReference type="ARBA" id="ARBA00022448"/>
    </source>
</evidence>
<dbReference type="GO" id="GO:0016747">
    <property type="term" value="F:acyltransferase activity, transferring groups other than amino-acyl groups"/>
    <property type="evidence" value="ECO:0007669"/>
    <property type="project" value="InterPro"/>
</dbReference>
<dbReference type="Proteomes" id="UP000735302">
    <property type="component" value="Unassembled WGS sequence"/>
</dbReference>
<evidence type="ECO:0000256" key="1">
    <source>
        <dbReference type="ARBA" id="ARBA00004275"/>
    </source>
</evidence>
<dbReference type="PROSITE" id="PS00737">
    <property type="entry name" value="THIOLASE_2"/>
    <property type="match status" value="1"/>
</dbReference>
<dbReference type="Gene3D" id="3.40.47.10">
    <property type="match status" value="1"/>
</dbReference>
<evidence type="ECO:0000256" key="6">
    <source>
        <dbReference type="ARBA" id="ARBA00023121"/>
    </source>
</evidence>
<keyword evidence="13" id="KW-1185">Reference proteome</keyword>